<dbReference type="PROSITE" id="PS51257">
    <property type="entry name" value="PROKAR_LIPOPROTEIN"/>
    <property type="match status" value="1"/>
</dbReference>
<evidence type="ECO:0000259" key="4">
    <source>
        <dbReference type="Pfam" id="PF25881"/>
    </source>
</evidence>
<dbReference type="SUPFAM" id="SSF111369">
    <property type="entry name" value="HlyD-like secretion proteins"/>
    <property type="match status" value="1"/>
</dbReference>
<keyword evidence="2" id="KW-0175">Coiled coil</keyword>
<evidence type="ECO:0000313" key="6">
    <source>
        <dbReference type="Proteomes" id="UP000092931"/>
    </source>
</evidence>
<protein>
    <submittedName>
        <fullName evidence="5">Efflux transporter periplasmic adaptor subunit</fullName>
    </submittedName>
</protein>
<dbReference type="GO" id="GO:1990281">
    <property type="term" value="C:efflux pump complex"/>
    <property type="evidence" value="ECO:0007669"/>
    <property type="project" value="TreeGrafter"/>
</dbReference>
<accession>A0A1B1YJM8</accession>
<reference evidence="5 6" key="1">
    <citation type="submission" date="2016-02" db="EMBL/GenBank/DDBJ databases">
        <title>Comparison of Clostridium stercorarium subspecies using comparative genomics and transcriptomics.</title>
        <authorList>
            <person name="Schellenberg J."/>
            <person name="Thallinger G."/>
            <person name="Levin D.B."/>
            <person name="Zhang X."/>
            <person name="Alvare G."/>
            <person name="Fristensky B."/>
            <person name="Sparling R."/>
        </authorList>
    </citation>
    <scope>NUCLEOTIDE SEQUENCE [LARGE SCALE GENOMIC DNA]</scope>
    <source>
        <strain evidence="5 6">DSM 9219</strain>
    </source>
</reference>
<dbReference type="EMBL" id="CP014673">
    <property type="protein sequence ID" value="ANX00954.1"/>
    <property type="molecule type" value="Genomic_DNA"/>
</dbReference>
<evidence type="ECO:0000313" key="5">
    <source>
        <dbReference type="EMBL" id="ANX00954.1"/>
    </source>
</evidence>
<comment type="similarity">
    <text evidence="1">Belongs to the membrane fusion protein (MFP) (TC 8.A.1) family.</text>
</comment>
<keyword evidence="3" id="KW-0732">Signal</keyword>
<dbReference type="Proteomes" id="UP000092931">
    <property type="component" value="Chromosome"/>
</dbReference>
<dbReference type="InterPro" id="IPR059052">
    <property type="entry name" value="HH_YbhG-like"/>
</dbReference>
<gene>
    <name evidence="5" type="ORF">CSTERLE_04805</name>
</gene>
<feature type="domain" description="YbhG-like alpha-helical hairpin" evidence="4">
    <location>
        <begin position="101"/>
        <end position="210"/>
    </location>
</feature>
<name>A0A1B1YJM8_THEST</name>
<dbReference type="RefSeq" id="WP_065820670.1">
    <property type="nucleotide sequence ID" value="NZ_CP014673.1"/>
</dbReference>
<dbReference type="PANTHER" id="PTHR30469">
    <property type="entry name" value="MULTIDRUG RESISTANCE PROTEIN MDTA"/>
    <property type="match status" value="1"/>
</dbReference>
<evidence type="ECO:0000256" key="2">
    <source>
        <dbReference type="SAM" id="Coils"/>
    </source>
</evidence>
<proteinExistence type="inferred from homology"/>
<dbReference type="NCBIfam" id="TIGR01730">
    <property type="entry name" value="RND_mfp"/>
    <property type="match status" value="1"/>
</dbReference>
<dbReference type="Pfam" id="PF25881">
    <property type="entry name" value="HH_YBHG"/>
    <property type="match status" value="1"/>
</dbReference>
<sequence>MNGKIPLLLITGLLLMASGCSAGTGTKAERVVPVKVYRVSERERQDISQYIGTVQPEKTVRLSFKTGGRVESIKVKKGDAVKKGDVLISLDRTDLLYAENLAKAQLEMVMAQYEKASNGATEEDIEQARLNVVKAEEAYNYALERFREAEELYHKGTVTKQAYEQAELEVKLREADLKLAREVQEQVQKGARYEEIKALSAQVESAKTEYDYRRNQLNEAVLKSPVDGTVLEILCEEGEMAAAGYPVIVLYTGEKIVSVGVPERELKNIRPETEVWIEKDGRAFEAKIKNIAVLPDSSTGLYNIEIECGKPVDEPFGSTVTVNFLVGNVKGCFVPLAAILNDGTDYVLTVSGDRAVRKNVTIEGIYNFEAMVTGLSDGELLIVSGINRLSTGDRVTVKEVDYGTDN</sequence>
<evidence type="ECO:0000256" key="1">
    <source>
        <dbReference type="ARBA" id="ARBA00009477"/>
    </source>
</evidence>
<dbReference type="AlphaFoldDB" id="A0A1B1YJM8"/>
<evidence type="ECO:0000256" key="3">
    <source>
        <dbReference type="SAM" id="SignalP"/>
    </source>
</evidence>
<dbReference type="InterPro" id="IPR006143">
    <property type="entry name" value="RND_pump_MFP"/>
</dbReference>
<feature type="coiled-coil region" evidence="2">
    <location>
        <begin position="103"/>
        <end position="138"/>
    </location>
</feature>
<feature type="signal peptide" evidence="3">
    <location>
        <begin position="1"/>
        <end position="22"/>
    </location>
</feature>
<dbReference type="GO" id="GO:0015562">
    <property type="term" value="F:efflux transmembrane transporter activity"/>
    <property type="evidence" value="ECO:0007669"/>
    <property type="project" value="TreeGrafter"/>
</dbReference>
<organism evidence="5 6">
    <name type="scientific">Thermoclostridium stercorarium subsp. leptospartum DSM 9219</name>
    <dbReference type="NCBI Taxonomy" id="1346611"/>
    <lineage>
        <taxon>Bacteria</taxon>
        <taxon>Bacillati</taxon>
        <taxon>Bacillota</taxon>
        <taxon>Clostridia</taxon>
        <taxon>Eubacteriales</taxon>
        <taxon>Oscillospiraceae</taxon>
        <taxon>Thermoclostridium</taxon>
    </lineage>
</organism>
<dbReference type="Gene3D" id="2.40.420.20">
    <property type="match status" value="1"/>
</dbReference>
<dbReference type="PANTHER" id="PTHR30469:SF20">
    <property type="entry name" value="EFFLUX RND TRANSPORTER PERIPLASMIC ADAPTOR SUBUNIT"/>
    <property type="match status" value="1"/>
</dbReference>
<feature type="chain" id="PRO_5008532828" evidence="3">
    <location>
        <begin position="23"/>
        <end position="406"/>
    </location>
</feature>
<dbReference type="Gene3D" id="2.40.50.100">
    <property type="match status" value="2"/>
</dbReference>